<dbReference type="Pfam" id="PF00027">
    <property type="entry name" value="cNMP_binding"/>
    <property type="match status" value="1"/>
</dbReference>
<accession>A0A370D849</accession>
<dbReference type="SUPFAM" id="SSF51206">
    <property type="entry name" value="cAMP-binding domain-like"/>
    <property type="match status" value="1"/>
</dbReference>
<evidence type="ECO:0000256" key="1">
    <source>
        <dbReference type="ARBA" id="ARBA00023015"/>
    </source>
</evidence>
<dbReference type="InterPro" id="IPR036390">
    <property type="entry name" value="WH_DNA-bd_sf"/>
</dbReference>
<dbReference type="PROSITE" id="PS50042">
    <property type="entry name" value="CNMP_BINDING_3"/>
    <property type="match status" value="1"/>
</dbReference>
<feature type="domain" description="Cyclic nucleotide-binding" evidence="4">
    <location>
        <begin position="40"/>
        <end position="101"/>
    </location>
</feature>
<dbReference type="PROSITE" id="PS51063">
    <property type="entry name" value="HTH_CRP_2"/>
    <property type="match status" value="1"/>
</dbReference>
<sequence length="257" mass="29307">MKYTTINLKQPTLSTGDAGPCLSKPASIRCASCIMDTSYYFDELSIEAKRDLQPSLNLKLFNKKDFLYKEGDKSKHLYILLSGEVKVFKTLQNGNQQIHKLVQIPGDLIACEDLYLESHGSTAEALNDVSVCHLRCDDLHRSTERYQEIASTLMQAMSRNLNSYIKHIANLGQKNALERLASYLVYLIDTHHERHLKNHYLHDLLSRIELADMLGVTQRTLIRSIKQLESNHYIKINKDGFVILNQQALEKISSGNN</sequence>
<dbReference type="InterPro" id="IPR050397">
    <property type="entry name" value="Env_Response_Regulators"/>
</dbReference>
<evidence type="ECO:0000259" key="4">
    <source>
        <dbReference type="PROSITE" id="PS50042"/>
    </source>
</evidence>
<dbReference type="Pfam" id="PF13545">
    <property type="entry name" value="HTH_Crp_2"/>
    <property type="match status" value="1"/>
</dbReference>
<evidence type="ECO:0000313" key="7">
    <source>
        <dbReference type="Proteomes" id="UP000254266"/>
    </source>
</evidence>
<protein>
    <recommendedName>
        <fullName evidence="8">Crp/Fnr family transcriptional regulator</fullName>
    </recommendedName>
</protein>
<keyword evidence="3" id="KW-0804">Transcription</keyword>
<dbReference type="CDD" id="cd00038">
    <property type="entry name" value="CAP_ED"/>
    <property type="match status" value="1"/>
</dbReference>
<dbReference type="SUPFAM" id="SSF46785">
    <property type="entry name" value="Winged helix' DNA-binding domain"/>
    <property type="match status" value="1"/>
</dbReference>
<dbReference type="GO" id="GO:0005829">
    <property type="term" value="C:cytosol"/>
    <property type="evidence" value="ECO:0007669"/>
    <property type="project" value="TreeGrafter"/>
</dbReference>
<name>A0A370D849_9GAMM</name>
<evidence type="ECO:0008006" key="8">
    <source>
        <dbReference type="Google" id="ProtNLM"/>
    </source>
</evidence>
<dbReference type="InterPro" id="IPR012318">
    <property type="entry name" value="HTH_CRP"/>
</dbReference>
<dbReference type="InterPro" id="IPR000595">
    <property type="entry name" value="cNMP-bd_dom"/>
</dbReference>
<dbReference type="PANTHER" id="PTHR24567">
    <property type="entry name" value="CRP FAMILY TRANSCRIPTIONAL REGULATORY PROTEIN"/>
    <property type="match status" value="1"/>
</dbReference>
<dbReference type="PANTHER" id="PTHR24567:SF28">
    <property type="entry name" value="LISTERIOLYSIN REGULATORY PROTEIN"/>
    <property type="match status" value="1"/>
</dbReference>
<gene>
    <name evidence="6" type="ORF">DIZ80_13320</name>
</gene>
<dbReference type="InterPro" id="IPR014710">
    <property type="entry name" value="RmlC-like_jellyroll"/>
</dbReference>
<dbReference type="EMBL" id="QFXC01000013">
    <property type="protein sequence ID" value="RDH81093.1"/>
    <property type="molecule type" value="Genomic_DNA"/>
</dbReference>
<comment type="caution">
    <text evidence="6">The sequence shown here is derived from an EMBL/GenBank/DDBJ whole genome shotgun (WGS) entry which is preliminary data.</text>
</comment>
<dbReference type="GO" id="GO:0003700">
    <property type="term" value="F:DNA-binding transcription factor activity"/>
    <property type="evidence" value="ECO:0007669"/>
    <property type="project" value="TreeGrafter"/>
</dbReference>
<dbReference type="Gene3D" id="2.60.120.10">
    <property type="entry name" value="Jelly Rolls"/>
    <property type="match status" value="1"/>
</dbReference>
<keyword evidence="7" id="KW-1185">Reference proteome</keyword>
<organism evidence="6 7">
    <name type="scientific">endosymbiont of Galathealinum brachiosum</name>
    <dbReference type="NCBI Taxonomy" id="2200906"/>
    <lineage>
        <taxon>Bacteria</taxon>
        <taxon>Pseudomonadati</taxon>
        <taxon>Pseudomonadota</taxon>
        <taxon>Gammaproteobacteria</taxon>
        <taxon>sulfur-oxidizing symbionts</taxon>
    </lineage>
</organism>
<evidence type="ECO:0000256" key="3">
    <source>
        <dbReference type="ARBA" id="ARBA00023163"/>
    </source>
</evidence>
<keyword evidence="2" id="KW-0238">DNA-binding</keyword>
<proteinExistence type="predicted"/>
<evidence type="ECO:0000313" key="6">
    <source>
        <dbReference type="EMBL" id="RDH81093.1"/>
    </source>
</evidence>
<dbReference type="GO" id="GO:0003677">
    <property type="term" value="F:DNA binding"/>
    <property type="evidence" value="ECO:0007669"/>
    <property type="project" value="UniProtKB-KW"/>
</dbReference>
<dbReference type="AlphaFoldDB" id="A0A370D849"/>
<evidence type="ECO:0000259" key="5">
    <source>
        <dbReference type="PROSITE" id="PS51063"/>
    </source>
</evidence>
<dbReference type="Proteomes" id="UP000254266">
    <property type="component" value="Unassembled WGS sequence"/>
</dbReference>
<feature type="domain" description="HTH crp-type" evidence="5">
    <location>
        <begin position="174"/>
        <end position="247"/>
    </location>
</feature>
<keyword evidence="1" id="KW-0805">Transcription regulation</keyword>
<dbReference type="InterPro" id="IPR018490">
    <property type="entry name" value="cNMP-bd_dom_sf"/>
</dbReference>
<evidence type="ECO:0000256" key="2">
    <source>
        <dbReference type="ARBA" id="ARBA00023125"/>
    </source>
</evidence>
<reference evidence="6 7" key="1">
    <citation type="journal article" date="2018" name="ISME J.">
        <title>Endosymbiont genomes yield clues of tubeworm success.</title>
        <authorList>
            <person name="Li Y."/>
            <person name="Liles M.R."/>
            <person name="Halanych K.M."/>
        </authorList>
    </citation>
    <scope>NUCLEOTIDE SEQUENCE [LARGE SCALE GENOMIC DNA]</scope>
    <source>
        <strain evidence="6">A1464</strain>
    </source>
</reference>